<comment type="caution">
    <text evidence="5">The sequence shown here is derived from an EMBL/GenBank/DDBJ whole genome shotgun (WGS) entry which is preliminary data.</text>
</comment>
<dbReference type="GO" id="GO:0008840">
    <property type="term" value="F:4-hydroxy-tetrahydrodipicolinate synthase activity"/>
    <property type="evidence" value="ECO:0007669"/>
    <property type="project" value="TreeGrafter"/>
</dbReference>
<feature type="binding site" evidence="4">
    <location>
        <position position="37"/>
    </location>
    <ligand>
        <name>pyruvate</name>
        <dbReference type="ChEBI" id="CHEBI:15361"/>
    </ligand>
</feature>
<dbReference type="Gene3D" id="3.20.20.70">
    <property type="entry name" value="Aldolase class I"/>
    <property type="match status" value="1"/>
</dbReference>
<dbReference type="PIRSF" id="PIRSF001365">
    <property type="entry name" value="DHDPS"/>
    <property type="match status" value="1"/>
</dbReference>
<accession>A0A936ZC79</accession>
<protein>
    <submittedName>
        <fullName evidence="5">Dihydrodipicolinate synthase family protein</fullName>
    </submittedName>
</protein>
<evidence type="ECO:0000256" key="2">
    <source>
        <dbReference type="PIRNR" id="PIRNR001365"/>
    </source>
</evidence>
<keyword evidence="1 2" id="KW-0456">Lyase</keyword>
<dbReference type="SMART" id="SM01130">
    <property type="entry name" value="DHDPS"/>
    <property type="match status" value="1"/>
</dbReference>
<dbReference type="AlphaFoldDB" id="A0A936ZC79"/>
<dbReference type="InterPro" id="IPR002220">
    <property type="entry name" value="DapA-like"/>
</dbReference>
<gene>
    <name evidence="5" type="ORF">JKG68_14170</name>
</gene>
<dbReference type="SUPFAM" id="SSF51569">
    <property type="entry name" value="Aldolase"/>
    <property type="match status" value="1"/>
</dbReference>
<name>A0A936ZC79_9HYPH</name>
<evidence type="ECO:0000256" key="3">
    <source>
        <dbReference type="PIRSR" id="PIRSR001365-1"/>
    </source>
</evidence>
<comment type="similarity">
    <text evidence="2">Belongs to the DapA family.</text>
</comment>
<dbReference type="Pfam" id="PF00701">
    <property type="entry name" value="DHDPS"/>
    <property type="match status" value="1"/>
</dbReference>
<keyword evidence="6" id="KW-1185">Reference proteome</keyword>
<dbReference type="PANTHER" id="PTHR12128">
    <property type="entry name" value="DIHYDRODIPICOLINATE SYNTHASE"/>
    <property type="match status" value="1"/>
</dbReference>
<evidence type="ECO:0000313" key="6">
    <source>
        <dbReference type="Proteomes" id="UP000605848"/>
    </source>
</evidence>
<feature type="binding site" evidence="4">
    <location>
        <position position="200"/>
    </location>
    <ligand>
        <name>pyruvate</name>
        <dbReference type="ChEBI" id="CHEBI:15361"/>
    </ligand>
</feature>
<evidence type="ECO:0000256" key="4">
    <source>
        <dbReference type="PIRSR" id="PIRSR001365-2"/>
    </source>
</evidence>
<feature type="active site" description="Schiff-base intermediate with substrate" evidence="3">
    <location>
        <position position="159"/>
    </location>
</feature>
<organism evidence="5 6">
    <name type="scientific">Microvirga aerilata</name>
    <dbReference type="NCBI Taxonomy" id="670292"/>
    <lineage>
        <taxon>Bacteria</taxon>
        <taxon>Pseudomonadati</taxon>
        <taxon>Pseudomonadota</taxon>
        <taxon>Alphaproteobacteria</taxon>
        <taxon>Hyphomicrobiales</taxon>
        <taxon>Methylobacteriaceae</taxon>
        <taxon>Microvirga</taxon>
    </lineage>
</organism>
<dbReference type="EMBL" id="JAEQMY010000018">
    <property type="protein sequence ID" value="MBL0405115.1"/>
    <property type="molecule type" value="Genomic_DNA"/>
</dbReference>
<dbReference type="InterPro" id="IPR013785">
    <property type="entry name" value="Aldolase_TIM"/>
</dbReference>
<evidence type="ECO:0000256" key="1">
    <source>
        <dbReference type="ARBA" id="ARBA00023239"/>
    </source>
</evidence>
<dbReference type="PANTHER" id="PTHR12128:SF67">
    <property type="entry name" value="BLR3884 PROTEIN"/>
    <property type="match status" value="1"/>
</dbReference>
<evidence type="ECO:0000313" key="5">
    <source>
        <dbReference type="EMBL" id="MBL0405115.1"/>
    </source>
</evidence>
<proteinExistence type="inferred from homology"/>
<dbReference type="Proteomes" id="UP000605848">
    <property type="component" value="Unassembled WGS sequence"/>
</dbReference>
<sequence length="282" mass="29790">MTTPFHEDGALDLARMADHARWCLASGCSSVTVFGTTGEGASIGLSGREQVLGALSDADIKGENVVYCVAASSVHEALSQGRMAGDFGCRGLLLTPPFYFKGVSDEGLFAWFAAGIEKLGTAARGVILYNIPSVTQIALSIDLIGRLKQAFPGVIAGVKDSSGDWEYTQRLLASHSDLAILIGDERYLAEGVRRGGQGAISGLANVCPGVLRPLAMDGQGNERINHLVDTVLQYPVTPAVKALVAHRTGDAAWLNVRAPFVRLSAQDAGRLGSVYDQLFTVK</sequence>
<dbReference type="CDD" id="cd00408">
    <property type="entry name" value="DHDPS-like"/>
    <property type="match status" value="1"/>
</dbReference>
<feature type="active site" description="Proton donor/acceptor" evidence="3">
    <location>
        <position position="129"/>
    </location>
</feature>
<reference evidence="5" key="1">
    <citation type="submission" date="2021-01" db="EMBL/GenBank/DDBJ databases">
        <title>Microvirga sp.</title>
        <authorList>
            <person name="Kim M.K."/>
        </authorList>
    </citation>
    <scope>NUCLEOTIDE SEQUENCE</scope>
    <source>
        <strain evidence="5">5420S-16</strain>
    </source>
</reference>